<sequence length="200" mass="22119">MTLYLGSASPARKQILEGLGHSNVVCCPSNVDETLSQEERTHEEYVMEITRRKTDAVLSDKLKGMDFVAEDYLVCGDCVVVNDNNEVYGKPASAEQALSWLHGYSGTCFYLVQALEVTHLATRRRVVGTERTTCWLDQIPLEGRVDYINDSGALGAAGGLIIEHPFIEPCIRSIQHGTKESIMGLSPQLIQELFQKLTVS</sequence>
<reference evidence="2" key="1">
    <citation type="submission" date="2013-12" db="EMBL/GenBank/DDBJ databases">
        <authorList>
            <person name="Omoto C.K."/>
            <person name="Sibley D."/>
            <person name="Venepally P."/>
            <person name="Hadjithomas M."/>
            <person name="Karamycheva S."/>
            <person name="Brunk B."/>
            <person name="Roos D."/>
            <person name="Caler E."/>
            <person name="Lorenzi H."/>
        </authorList>
    </citation>
    <scope>NUCLEOTIDE SEQUENCE</scope>
</reference>
<dbReference type="Proteomes" id="UP000019763">
    <property type="component" value="Unassembled WGS sequence"/>
</dbReference>
<comment type="caution">
    <text evidence="2">The sequence shown here is derived from an EMBL/GenBank/DDBJ whole genome shotgun (WGS) entry which is preliminary data.</text>
</comment>
<dbReference type="Gene3D" id="3.90.950.10">
    <property type="match status" value="1"/>
</dbReference>
<dbReference type="GeneID" id="22914452"/>
<dbReference type="InterPro" id="IPR029001">
    <property type="entry name" value="ITPase-like_fam"/>
</dbReference>
<evidence type="ECO:0000313" key="2">
    <source>
        <dbReference type="EMBL" id="EZG50027.1"/>
    </source>
</evidence>
<gene>
    <name evidence="2" type="ORF">GNI_126560</name>
</gene>
<dbReference type="Pfam" id="PF02545">
    <property type="entry name" value="Maf"/>
    <property type="match status" value="1"/>
</dbReference>
<dbReference type="eggNOG" id="KOG1509">
    <property type="taxonomic scope" value="Eukaryota"/>
</dbReference>
<evidence type="ECO:0000313" key="3">
    <source>
        <dbReference type="Proteomes" id="UP000019763"/>
    </source>
</evidence>
<dbReference type="RefSeq" id="XP_011132031.1">
    <property type="nucleotide sequence ID" value="XM_011133729.1"/>
</dbReference>
<dbReference type="VEuPathDB" id="CryptoDB:GNI_126560"/>
<dbReference type="InterPro" id="IPR003697">
    <property type="entry name" value="Maf-like"/>
</dbReference>
<accession>A0A023B1Z9</accession>
<dbReference type="PIRSF" id="PIRSF006305">
    <property type="entry name" value="Maf"/>
    <property type="match status" value="1"/>
</dbReference>
<dbReference type="EMBL" id="AFNH02000943">
    <property type="protein sequence ID" value="EZG50027.1"/>
    <property type="molecule type" value="Genomic_DNA"/>
</dbReference>
<dbReference type="OrthoDB" id="10267058at2759"/>
<protein>
    <submittedName>
        <fullName evidence="2">Maf-like protein</fullName>
    </submittedName>
</protein>
<evidence type="ECO:0000256" key="1">
    <source>
        <dbReference type="ARBA" id="ARBA00022801"/>
    </source>
</evidence>
<dbReference type="PANTHER" id="PTHR43213">
    <property type="entry name" value="BIFUNCTIONAL DTTP/UTP PYROPHOSPHATASE/METHYLTRANSFERASE PROTEIN-RELATED"/>
    <property type="match status" value="1"/>
</dbReference>
<keyword evidence="3" id="KW-1185">Reference proteome</keyword>
<name>A0A023B1Z9_GRENI</name>
<dbReference type="PANTHER" id="PTHR43213:SF4">
    <property type="entry name" value="7-METHYL-GTP PYROPHOSPHATASE"/>
    <property type="match status" value="1"/>
</dbReference>
<keyword evidence="1" id="KW-0378">Hydrolase</keyword>
<dbReference type="GO" id="GO:0047429">
    <property type="term" value="F:nucleoside triphosphate diphosphatase activity"/>
    <property type="evidence" value="ECO:0007669"/>
    <property type="project" value="InterPro"/>
</dbReference>
<proteinExistence type="predicted"/>
<organism evidence="2 3">
    <name type="scientific">Gregarina niphandrodes</name>
    <name type="common">Septate eugregarine</name>
    <dbReference type="NCBI Taxonomy" id="110365"/>
    <lineage>
        <taxon>Eukaryota</taxon>
        <taxon>Sar</taxon>
        <taxon>Alveolata</taxon>
        <taxon>Apicomplexa</taxon>
        <taxon>Conoidasida</taxon>
        <taxon>Gregarinasina</taxon>
        <taxon>Eugregarinorida</taxon>
        <taxon>Gregarinidae</taxon>
        <taxon>Gregarina</taxon>
    </lineage>
</organism>
<dbReference type="SUPFAM" id="SSF52972">
    <property type="entry name" value="ITPase-like"/>
    <property type="match status" value="1"/>
</dbReference>
<dbReference type="AlphaFoldDB" id="A0A023B1Z9"/>